<proteinExistence type="predicted"/>
<protein>
    <submittedName>
        <fullName evidence="6">DUF1232 domain-containing protein</fullName>
    </submittedName>
</protein>
<feature type="domain" description="DUF1232" evidence="5">
    <location>
        <begin position="216"/>
        <end position="251"/>
    </location>
</feature>
<dbReference type="Proteomes" id="UP001500339">
    <property type="component" value="Unassembled WGS sequence"/>
</dbReference>
<sequence length="313" mass="35640">MKISYVKAIIKEDEILELIKEYVKVEGLEINNIIINEFITIEGSYKFKVNFPFKANVAIGSINDSLLNLSIMNVKIGKIGVLNSIKNFAMKKIIKDFEEYGITSEKEIFSVDLTKVLTLVPFVNFKIKGVKPMESSLEVELEDLAYIKDKETAKIQTEDKVIEFIPQEDCYTEIREEISKKVPNKYEKIVEYAMIIPDIVALLWRLLKDKRVNTLTKAKVAGTISYLALPFDILPDFIPLIGRIDDIAIAFYGLNSILNDIPEEVILQNWQGEKDIIMTVKEGVKYVSALVGSENVKKLVDTIKDLGKSKKEY</sequence>
<comment type="caution">
    <text evidence="6">The sequence shown here is derived from an EMBL/GenBank/DDBJ whole genome shotgun (WGS) entry which is preliminary data.</text>
</comment>
<keyword evidence="3" id="KW-1133">Transmembrane helix</keyword>
<keyword evidence="2" id="KW-0812">Transmembrane</keyword>
<dbReference type="Pfam" id="PF06803">
    <property type="entry name" value="DUF1232"/>
    <property type="match status" value="1"/>
</dbReference>
<dbReference type="InterPro" id="IPR010652">
    <property type="entry name" value="DUF1232"/>
</dbReference>
<evidence type="ECO:0000313" key="6">
    <source>
        <dbReference type="EMBL" id="GAA0726846.1"/>
    </source>
</evidence>
<dbReference type="RefSeq" id="WP_343769955.1">
    <property type="nucleotide sequence ID" value="NZ_BAAACF010000003.1"/>
</dbReference>
<evidence type="ECO:0000256" key="2">
    <source>
        <dbReference type="ARBA" id="ARBA00022692"/>
    </source>
</evidence>
<dbReference type="EMBL" id="BAAACF010000003">
    <property type="protein sequence ID" value="GAA0726846.1"/>
    <property type="molecule type" value="Genomic_DNA"/>
</dbReference>
<reference evidence="6 7" key="1">
    <citation type="journal article" date="2019" name="Int. J. Syst. Evol. Microbiol.">
        <title>The Global Catalogue of Microorganisms (GCM) 10K type strain sequencing project: providing services to taxonomists for standard genome sequencing and annotation.</title>
        <authorList>
            <consortium name="The Broad Institute Genomics Platform"/>
            <consortium name="The Broad Institute Genome Sequencing Center for Infectious Disease"/>
            <person name="Wu L."/>
            <person name="Ma J."/>
        </authorList>
    </citation>
    <scope>NUCLEOTIDE SEQUENCE [LARGE SCALE GENOMIC DNA]</scope>
    <source>
        <strain evidence="6 7">JCM 1405</strain>
    </source>
</reference>
<organism evidence="6 7">
    <name type="scientific">Clostridium malenominatum</name>
    <dbReference type="NCBI Taxonomy" id="1539"/>
    <lineage>
        <taxon>Bacteria</taxon>
        <taxon>Bacillati</taxon>
        <taxon>Bacillota</taxon>
        <taxon>Clostridia</taxon>
        <taxon>Eubacteriales</taxon>
        <taxon>Clostridiaceae</taxon>
        <taxon>Clostridium</taxon>
    </lineage>
</organism>
<keyword evidence="4" id="KW-0472">Membrane</keyword>
<gene>
    <name evidence="6" type="ORF">GCM10008905_23730</name>
</gene>
<name>A0ABN1J3B7_9CLOT</name>
<accession>A0ABN1J3B7</accession>
<evidence type="ECO:0000259" key="5">
    <source>
        <dbReference type="Pfam" id="PF06803"/>
    </source>
</evidence>
<evidence type="ECO:0000256" key="3">
    <source>
        <dbReference type="ARBA" id="ARBA00022989"/>
    </source>
</evidence>
<comment type="subcellular location">
    <subcellularLocation>
        <location evidence="1">Endomembrane system</location>
        <topology evidence="1">Multi-pass membrane protein</topology>
    </subcellularLocation>
</comment>
<evidence type="ECO:0000313" key="7">
    <source>
        <dbReference type="Proteomes" id="UP001500339"/>
    </source>
</evidence>
<evidence type="ECO:0000256" key="1">
    <source>
        <dbReference type="ARBA" id="ARBA00004127"/>
    </source>
</evidence>
<evidence type="ECO:0000256" key="4">
    <source>
        <dbReference type="ARBA" id="ARBA00023136"/>
    </source>
</evidence>
<keyword evidence="7" id="KW-1185">Reference proteome</keyword>